<organism evidence="2 3">
    <name type="scientific">Sporothrix epigloea</name>
    <dbReference type="NCBI Taxonomy" id="1892477"/>
    <lineage>
        <taxon>Eukaryota</taxon>
        <taxon>Fungi</taxon>
        <taxon>Dikarya</taxon>
        <taxon>Ascomycota</taxon>
        <taxon>Pezizomycotina</taxon>
        <taxon>Sordariomycetes</taxon>
        <taxon>Sordariomycetidae</taxon>
        <taxon>Ophiostomatales</taxon>
        <taxon>Ophiostomataceae</taxon>
        <taxon>Sporothrix</taxon>
    </lineage>
</organism>
<evidence type="ECO:0000256" key="1">
    <source>
        <dbReference type="SAM" id="MobiDB-lite"/>
    </source>
</evidence>
<protein>
    <submittedName>
        <fullName evidence="2">Uncharacterized protein</fullName>
    </submittedName>
</protein>
<comment type="caution">
    <text evidence="2">The sequence shown here is derived from an EMBL/GenBank/DDBJ whole genome shotgun (WGS) entry which is preliminary data.</text>
</comment>
<evidence type="ECO:0000313" key="2">
    <source>
        <dbReference type="EMBL" id="CAK7271433.1"/>
    </source>
</evidence>
<dbReference type="EMBL" id="CAWUOM010000088">
    <property type="protein sequence ID" value="CAK7271433.1"/>
    <property type="molecule type" value="Genomic_DNA"/>
</dbReference>
<reference evidence="2 3" key="1">
    <citation type="submission" date="2024-01" db="EMBL/GenBank/DDBJ databases">
        <authorList>
            <person name="Allen C."/>
            <person name="Tagirdzhanova G."/>
        </authorList>
    </citation>
    <scope>NUCLEOTIDE SEQUENCE [LARGE SCALE GENOMIC DNA]</scope>
    <source>
        <strain evidence="2 3">CBS 573.63</strain>
    </source>
</reference>
<accession>A0ABP0DT04</accession>
<keyword evidence="3" id="KW-1185">Reference proteome</keyword>
<dbReference type="Proteomes" id="UP001642501">
    <property type="component" value="Unassembled WGS sequence"/>
</dbReference>
<feature type="region of interest" description="Disordered" evidence="1">
    <location>
        <begin position="1"/>
        <end position="119"/>
    </location>
</feature>
<proteinExistence type="predicted"/>
<name>A0ABP0DT04_9PEZI</name>
<sequence>MSSRVSTLPQPKSRTSPAYGTTRPPFQNRRQSSSQYPVPVEQQSKSTSGLDDISTFATEMHRQDSGYASTTSHDRQPRSPGATHRHASSTTSSRPGSRQHPPIRRSTASGSSIARLPKLSKLRSRAPLVHNTNINSVVTPSVYNHTYHEIDPYDNNHTKTSHTSYFHFPSLELHPAADDIPPRPSSHDSASYVNGYDFPADNSTAYQVIPPQTTHYWTSDQTRRLEYAAIDAASRGFKGWVMRHMVPDCFVPKAKRLVTFDDDTGSVRRYRIELETEDSAEKKRMSAIAERGFKKGGSSTW</sequence>
<feature type="compositionally biased region" description="Polar residues" evidence="1">
    <location>
        <begin position="1"/>
        <end position="49"/>
    </location>
</feature>
<gene>
    <name evidence="2" type="ORF">SEPCBS57363_004615</name>
</gene>
<evidence type="ECO:0000313" key="3">
    <source>
        <dbReference type="Proteomes" id="UP001642501"/>
    </source>
</evidence>